<evidence type="ECO:0000256" key="11">
    <source>
        <dbReference type="ARBA" id="ARBA00023136"/>
    </source>
</evidence>
<keyword evidence="8" id="KW-0249">Electron transport</keyword>
<feature type="transmembrane region" description="Helical" evidence="13">
    <location>
        <begin position="51"/>
        <end position="73"/>
    </location>
</feature>
<dbReference type="InterPro" id="IPR052168">
    <property type="entry name" value="Cytochrome_b561_oxidase"/>
</dbReference>
<dbReference type="InterPro" id="IPR011577">
    <property type="entry name" value="Cyt_b561_bac/Ni-Hgenase"/>
</dbReference>
<dbReference type="InterPro" id="IPR016174">
    <property type="entry name" value="Di-haem_cyt_TM"/>
</dbReference>
<keyword evidence="7" id="KW-0479">Metal-binding</keyword>
<evidence type="ECO:0000259" key="14">
    <source>
        <dbReference type="Pfam" id="PF01292"/>
    </source>
</evidence>
<dbReference type="OrthoDB" id="8156287at2"/>
<name>A0A2T4JPI7_9RHOB</name>
<dbReference type="GO" id="GO:0009055">
    <property type="term" value="F:electron transfer activity"/>
    <property type="evidence" value="ECO:0007669"/>
    <property type="project" value="InterPro"/>
</dbReference>
<organism evidence="15 16">
    <name type="scientific">Cereibacter changlensis JA139</name>
    <dbReference type="NCBI Taxonomy" id="1188249"/>
    <lineage>
        <taxon>Bacteria</taxon>
        <taxon>Pseudomonadati</taxon>
        <taxon>Pseudomonadota</taxon>
        <taxon>Alphaproteobacteria</taxon>
        <taxon>Rhodobacterales</taxon>
        <taxon>Paracoccaceae</taxon>
        <taxon>Cereibacter</taxon>
    </lineage>
</organism>
<evidence type="ECO:0000256" key="4">
    <source>
        <dbReference type="ARBA" id="ARBA00022475"/>
    </source>
</evidence>
<dbReference type="AlphaFoldDB" id="A0A2T4JPI7"/>
<evidence type="ECO:0000313" key="15">
    <source>
        <dbReference type="EMBL" id="PTE19838.1"/>
    </source>
</evidence>
<dbReference type="GO" id="GO:0005886">
    <property type="term" value="C:plasma membrane"/>
    <property type="evidence" value="ECO:0007669"/>
    <property type="project" value="UniProtKB-SubCell"/>
</dbReference>
<keyword evidence="10" id="KW-0408">Iron</keyword>
<evidence type="ECO:0000313" key="16">
    <source>
        <dbReference type="Proteomes" id="UP000241010"/>
    </source>
</evidence>
<reference evidence="15 16" key="1">
    <citation type="submission" date="2018-03" db="EMBL/GenBank/DDBJ databases">
        <title>Cereibacter changlensis.</title>
        <authorList>
            <person name="Meyer T.E."/>
            <person name="Miller S."/>
            <person name="Lodha T."/>
            <person name="Gandham S."/>
            <person name="Chintalapati S."/>
            <person name="Chintalapati V.R."/>
        </authorList>
    </citation>
    <scope>NUCLEOTIDE SEQUENCE [LARGE SCALE GENOMIC DNA]</scope>
    <source>
        <strain evidence="15 16">JA139</strain>
    </source>
</reference>
<comment type="subcellular location">
    <subcellularLocation>
        <location evidence="2">Cell membrane</location>
        <topology evidence="2">Multi-pass membrane protein</topology>
    </subcellularLocation>
</comment>
<feature type="transmembrane region" description="Helical" evidence="13">
    <location>
        <begin position="123"/>
        <end position="146"/>
    </location>
</feature>
<dbReference type="GO" id="GO:0020037">
    <property type="term" value="F:heme binding"/>
    <property type="evidence" value="ECO:0007669"/>
    <property type="project" value="TreeGrafter"/>
</dbReference>
<dbReference type="RefSeq" id="WP_107665688.1">
    <property type="nucleotide sequence ID" value="NZ_PZKG01000173.1"/>
</dbReference>
<keyword evidence="6 13" id="KW-0812">Transmembrane</keyword>
<evidence type="ECO:0000256" key="13">
    <source>
        <dbReference type="SAM" id="Phobius"/>
    </source>
</evidence>
<dbReference type="EMBL" id="PZKG01000173">
    <property type="protein sequence ID" value="PTE19838.1"/>
    <property type="molecule type" value="Genomic_DNA"/>
</dbReference>
<keyword evidence="3" id="KW-0813">Transport</keyword>
<evidence type="ECO:0000256" key="9">
    <source>
        <dbReference type="ARBA" id="ARBA00022989"/>
    </source>
</evidence>
<comment type="caution">
    <text evidence="15">The sequence shown here is derived from an EMBL/GenBank/DDBJ whole genome shotgun (WGS) entry which is preliminary data.</text>
</comment>
<keyword evidence="4" id="KW-1003">Cell membrane</keyword>
<dbReference type="Pfam" id="PF01292">
    <property type="entry name" value="Ni_hydr_CYTB"/>
    <property type="match status" value="1"/>
</dbReference>
<keyword evidence="9 13" id="KW-1133">Transmembrane helix</keyword>
<evidence type="ECO:0000256" key="1">
    <source>
        <dbReference type="ARBA" id="ARBA00001970"/>
    </source>
</evidence>
<keyword evidence="11 13" id="KW-0472">Membrane</keyword>
<keyword evidence="5" id="KW-0349">Heme</keyword>
<feature type="transmembrane region" description="Helical" evidence="13">
    <location>
        <begin position="94"/>
        <end position="117"/>
    </location>
</feature>
<proteinExistence type="inferred from homology"/>
<gene>
    <name evidence="15" type="ORF">C5F48_20760</name>
</gene>
<keyword evidence="16" id="KW-1185">Reference proteome</keyword>
<evidence type="ECO:0000256" key="5">
    <source>
        <dbReference type="ARBA" id="ARBA00022617"/>
    </source>
</evidence>
<evidence type="ECO:0000256" key="6">
    <source>
        <dbReference type="ARBA" id="ARBA00022692"/>
    </source>
</evidence>
<dbReference type="Proteomes" id="UP000241010">
    <property type="component" value="Unassembled WGS sequence"/>
</dbReference>
<protein>
    <submittedName>
        <fullName evidence="15">Cytochrome B562</fullName>
    </submittedName>
</protein>
<dbReference type="SUPFAM" id="SSF81342">
    <property type="entry name" value="Transmembrane di-heme cytochromes"/>
    <property type="match status" value="1"/>
</dbReference>
<evidence type="ECO:0000256" key="7">
    <source>
        <dbReference type="ARBA" id="ARBA00022723"/>
    </source>
</evidence>
<dbReference type="GO" id="GO:0046872">
    <property type="term" value="F:metal ion binding"/>
    <property type="evidence" value="ECO:0007669"/>
    <property type="project" value="UniProtKB-KW"/>
</dbReference>
<sequence>MAEEPGYTRLQIRLHWAIAALVLFNYLFAGTMERAYDALREGQLPEGVGHYLHVAVGLLVLLLTLVRLGVRFVSGAPAQGGTRADRIAAGVQGLLYGLTVLVPLLGMMTWGGGLGWAAAPHVVAANAIMLLAGLHAVSALVHQYVLKDRLLLRMMRAR</sequence>
<evidence type="ECO:0000256" key="8">
    <source>
        <dbReference type="ARBA" id="ARBA00022982"/>
    </source>
</evidence>
<dbReference type="PANTHER" id="PTHR30529">
    <property type="entry name" value="CYTOCHROME B561"/>
    <property type="match status" value="1"/>
</dbReference>
<evidence type="ECO:0000256" key="3">
    <source>
        <dbReference type="ARBA" id="ARBA00022448"/>
    </source>
</evidence>
<comment type="similarity">
    <text evidence="12">Belongs to the cytochrome b561 family.</text>
</comment>
<feature type="transmembrane region" description="Helical" evidence="13">
    <location>
        <begin position="12"/>
        <end position="31"/>
    </location>
</feature>
<feature type="domain" description="Cytochrome b561 bacterial/Ni-hydrogenase" evidence="14">
    <location>
        <begin position="7"/>
        <end position="156"/>
    </location>
</feature>
<dbReference type="PANTHER" id="PTHR30529:SF1">
    <property type="entry name" value="CYTOCHROME B561 HOMOLOG 2"/>
    <property type="match status" value="1"/>
</dbReference>
<accession>A0A2T4JPI7</accession>
<evidence type="ECO:0000256" key="2">
    <source>
        <dbReference type="ARBA" id="ARBA00004651"/>
    </source>
</evidence>
<comment type="cofactor">
    <cofactor evidence="1">
        <name>heme b</name>
        <dbReference type="ChEBI" id="CHEBI:60344"/>
    </cofactor>
</comment>
<evidence type="ECO:0000256" key="12">
    <source>
        <dbReference type="ARBA" id="ARBA00037975"/>
    </source>
</evidence>
<evidence type="ECO:0000256" key="10">
    <source>
        <dbReference type="ARBA" id="ARBA00023004"/>
    </source>
</evidence>
<dbReference type="GO" id="GO:0022904">
    <property type="term" value="P:respiratory electron transport chain"/>
    <property type="evidence" value="ECO:0007669"/>
    <property type="project" value="InterPro"/>
</dbReference>